<dbReference type="InterPro" id="IPR036849">
    <property type="entry name" value="Enolase-like_C_sf"/>
</dbReference>
<comment type="caution">
    <text evidence="18">The sequence shown here is derived from an EMBL/GenBank/DDBJ whole genome shotgun (WGS) entry which is preliminary data.</text>
</comment>
<proteinExistence type="inferred from homology"/>
<dbReference type="AlphaFoldDB" id="A0A540VUD7"/>
<keyword evidence="5 12" id="KW-0963">Cytoplasm</keyword>
<evidence type="ECO:0000256" key="3">
    <source>
        <dbReference type="ARBA" id="ARBA00012058"/>
    </source>
</evidence>
<feature type="binding site" evidence="12">
    <location>
        <position position="367"/>
    </location>
    <ligand>
        <name>(2R)-2-phosphoglycerate</name>
        <dbReference type="ChEBI" id="CHEBI:58289"/>
    </ligand>
</feature>
<dbReference type="GO" id="GO:0005576">
    <property type="term" value="C:extracellular region"/>
    <property type="evidence" value="ECO:0007669"/>
    <property type="project" value="UniProtKB-SubCell"/>
</dbReference>
<dbReference type="PANTHER" id="PTHR11902">
    <property type="entry name" value="ENOLASE"/>
    <property type="match status" value="1"/>
</dbReference>
<dbReference type="PRINTS" id="PR00148">
    <property type="entry name" value="ENOLASE"/>
</dbReference>
<feature type="binding site" evidence="12">
    <location>
        <position position="366"/>
    </location>
    <ligand>
        <name>(2R)-2-phosphoglycerate</name>
        <dbReference type="ChEBI" id="CHEBI:58289"/>
    </ligand>
</feature>
<keyword evidence="8 12" id="KW-0460">Magnesium</keyword>
<evidence type="ECO:0000256" key="6">
    <source>
        <dbReference type="ARBA" id="ARBA00022525"/>
    </source>
</evidence>
<name>A0A540VUD7_9GAMM</name>
<evidence type="ECO:0000256" key="10">
    <source>
        <dbReference type="ARBA" id="ARBA00023239"/>
    </source>
</evidence>
<dbReference type="SFLD" id="SFLDG00178">
    <property type="entry name" value="enolase"/>
    <property type="match status" value="1"/>
</dbReference>
<evidence type="ECO:0000259" key="17">
    <source>
        <dbReference type="SMART" id="SM01193"/>
    </source>
</evidence>
<dbReference type="InterPro" id="IPR020809">
    <property type="entry name" value="Enolase_CS"/>
</dbReference>
<dbReference type="EMBL" id="VIFK01000015">
    <property type="protein sequence ID" value="TQF00353.1"/>
    <property type="molecule type" value="Genomic_DNA"/>
</dbReference>
<keyword evidence="10 12" id="KW-0456">Lyase</keyword>
<feature type="binding site" evidence="12">
    <location>
        <position position="388"/>
    </location>
    <ligand>
        <name>(2R)-2-phosphoglycerate</name>
        <dbReference type="ChEBI" id="CHEBI:58289"/>
    </ligand>
</feature>
<evidence type="ECO:0000313" key="19">
    <source>
        <dbReference type="Proteomes" id="UP000315400"/>
    </source>
</evidence>
<dbReference type="Proteomes" id="UP000315400">
    <property type="component" value="Unassembled WGS sequence"/>
</dbReference>
<dbReference type="Gene3D" id="3.20.20.120">
    <property type="entry name" value="Enolase-like C-terminal domain"/>
    <property type="match status" value="1"/>
</dbReference>
<dbReference type="PROSITE" id="PS00164">
    <property type="entry name" value="ENOLASE"/>
    <property type="match status" value="1"/>
</dbReference>
<dbReference type="InterPro" id="IPR020810">
    <property type="entry name" value="Enolase_C"/>
</dbReference>
<dbReference type="CDD" id="cd03313">
    <property type="entry name" value="enolase"/>
    <property type="match status" value="1"/>
</dbReference>
<evidence type="ECO:0000313" key="18">
    <source>
        <dbReference type="EMBL" id="TQF00353.1"/>
    </source>
</evidence>
<comment type="similarity">
    <text evidence="2 12">Belongs to the enolase family.</text>
</comment>
<feature type="binding site" evidence="12">
    <location>
        <position position="163"/>
    </location>
    <ligand>
        <name>(2R)-2-phosphoglycerate</name>
        <dbReference type="ChEBI" id="CHEBI:58289"/>
    </ligand>
</feature>
<feature type="binding site" evidence="12 15">
    <location>
        <position position="242"/>
    </location>
    <ligand>
        <name>Mg(2+)</name>
        <dbReference type="ChEBI" id="CHEBI:18420"/>
    </ligand>
</feature>
<dbReference type="GO" id="GO:0004634">
    <property type="term" value="F:phosphopyruvate hydratase activity"/>
    <property type="evidence" value="ECO:0007669"/>
    <property type="project" value="UniProtKB-UniRule"/>
</dbReference>
<evidence type="ECO:0000256" key="12">
    <source>
        <dbReference type="HAMAP-Rule" id="MF_00318"/>
    </source>
</evidence>
<dbReference type="SUPFAM" id="SSF54826">
    <property type="entry name" value="Enolase N-terminal domain-like"/>
    <property type="match status" value="1"/>
</dbReference>
<keyword evidence="6 12" id="KW-0964">Secreted</keyword>
<keyword evidence="18" id="KW-0670">Pyruvate</keyword>
<evidence type="ECO:0000256" key="2">
    <source>
        <dbReference type="ARBA" id="ARBA00009604"/>
    </source>
</evidence>
<dbReference type="UniPathway" id="UPA00109">
    <property type="reaction ID" value="UER00187"/>
</dbReference>
<dbReference type="SMART" id="SM01192">
    <property type="entry name" value="Enolase_C"/>
    <property type="match status" value="1"/>
</dbReference>
<comment type="function">
    <text evidence="11 12">Catalyzes the reversible conversion of 2-phosphoglycerate (2-PG) into phosphoenolpyruvate (PEP). It is essential for the degradation of carbohydrates via glycolysis.</text>
</comment>
<evidence type="ECO:0000256" key="9">
    <source>
        <dbReference type="ARBA" id="ARBA00023152"/>
    </source>
</evidence>
<reference evidence="18 19" key="1">
    <citation type="submission" date="2019-06" db="EMBL/GenBank/DDBJ databases">
        <title>Metagenome assembled Genome of Spiribacter salinus SL48-SHIP from the microbial mat of Salt Lake 48 (Novosibirsk region, Russia).</title>
        <authorList>
            <person name="Shipova A."/>
            <person name="Rozanov A.S."/>
            <person name="Bryanskaya A.V."/>
            <person name="Peltek S.E."/>
        </authorList>
    </citation>
    <scope>NUCLEOTIDE SEQUENCE [LARGE SCALE GENOMIC DNA]</scope>
    <source>
        <strain evidence="18">SL48-SHIP-2</strain>
    </source>
</reference>
<sequence length="431" mass="45796">MPTISRIHAREILDSRGNPTLEADVTLSDGSFGRAAVPSGASTGAREAVELRDGEADRYLGKGVQQAVANVNGEIQAALSGMEATAQRAVDDRLIELDGTPNKSRLGANALLGASLAVAQASANAAGQMLYRYLAPNAAPVLPVPMMNILNGGAHASNSVDIQEFMVMPVGFERFSDALRCGTEIFHALKKVLGARGLSTAVGDEGGFAPDLPSNEAAIEVILEAITAAGYEPGREVWLALDAASSEFYENGEYYLASEDRRFNAEGFAEVLADWANRYPILSIEDGMAEDDWMGWAALTQRISEGVQLVGDDLFVTNTEIFRQGIEQSIGNSILIKFNQIGTLTETLDAIAMADEAGYSAVVSHRSGETEDTIIADLAVASTATQIKTGSLCRSDRVAKYNQLLRIEEALGDGARYAGSQAFPNLKRLGA</sequence>
<dbReference type="GO" id="GO:0000015">
    <property type="term" value="C:phosphopyruvate hydratase complex"/>
    <property type="evidence" value="ECO:0007669"/>
    <property type="project" value="InterPro"/>
</dbReference>
<keyword evidence="9 12" id="KW-0324">Glycolysis</keyword>
<feature type="binding site" evidence="12">
    <location>
        <position position="337"/>
    </location>
    <ligand>
        <name>(2R)-2-phosphoglycerate</name>
        <dbReference type="ChEBI" id="CHEBI:58289"/>
    </ligand>
</feature>
<feature type="binding site" evidence="14">
    <location>
        <begin position="364"/>
        <end position="367"/>
    </location>
    <ligand>
        <name>substrate</name>
    </ligand>
</feature>
<dbReference type="FunFam" id="3.20.20.120:FF:000001">
    <property type="entry name" value="Enolase"/>
    <property type="match status" value="1"/>
</dbReference>
<dbReference type="InterPro" id="IPR020811">
    <property type="entry name" value="Enolase_N"/>
</dbReference>
<comment type="catalytic activity">
    <reaction evidence="12">
        <text>(2R)-2-phosphoglycerate = phosphoenolpyruvate + H2O</text>
        <dbReference type="Rhea" id="RHEA:10164"/>
        <dbReference type="ChEBI" id="CHEBI:15377"/>
        <dbReference type="ChEBI" id="CHEBI:58289"/>
        <dbReference type="ChEBI" id="CHEBI:58702"/>
        <dbReference type="EC" id="4.2.1.11"/>
    </reaction>
</comment>
<dbReference type="GO" id="GO:0009986">
    <property type="term" value="C:cell surface"/>
    <property type="evidence" value="ECO:0007669"/>
    <property type="project" value="UniProtKB-SubCell"/>
</dbReference>
<evidence type="ECO:0000256" key="4">
    <source>
        <dbReference type="ARBA" id="ARBA00017068"/>
    </source>
</evidence>
<dbReference type="FunFam" id="3.30.390.10:FF:000001">
    <property type="entry name" value="Enolase"/>
    <property type="match status" value="1"/>
</dbReference>
<feature type="binding site" evidence="14">
    <location>
        <position position="312"/>
    </location>
    <ligand>
        <name>substrate</name>
    </ligand>
</feature>
<feature type="binding site" evidence="14">
    <location>
        <position position="388"/>
    </location>
    <ligand>
        <name>substrate</name>
    </ligand>
</feature>
<dbReference type="PIRSF" id="PIRSF001400">
    <property type="entry name" value="Enolase"/>
    <property type="match status" value="1"/>
</dbReference>
<keyword evidence="7 12" id="KW-0479">Metal-binding</keyword>
<feature type="binding site" evidence="12 15">
    <location>
        <position position="285"/>
    </location>
    <ligand>
        <name>Mg(2+)</name>
        <dbReference type="ChEBI" id="CHEBI:18420"/>
    </ligand>
</feature>
<dbReference type="InterPro" id="IPR000941">
    <property type="entry name" value="Enolase"/>
</dbReference>
<comment type="cofactor">
    <cofactor evidence="15">
        <name>Mg(2+)</name>
        <dbReference type="ChEBI" id="CHEBI:18420"/>
    </cofactor>
    <text evidence="15">Mg(2+) is required for catalysis and for stabilizing the dimer.</text>
</comment>
<evidence type="ECO:0000256" key="8">
    <source>
        <dbReference type="ARBA" id="ARBA00022842"/>
    </source>
</evidence>
<dbReference type="SFLD" id="SFLDF00002">
    <property type="entry name" value="enolase"/>
    <property type="match status" value="1"/>
</dbReference>
<feature type="active site" description="Proton acceptor" evidence="12 13">
    <location>
        <position position="337"/>
    </location>
</feature>
<evidence type="ECO:0000259" key="16">
    <source>
        <dbReference type="SMART" id="SM01192"/>
    </source>
</evidence>
<dbReference type="SUPFAM" id="SSF51604">
    <property type="entry name" value="Enolase C-terminal domain-like"/>
    <property type="match status" value="1"/>
</dbReference>
<accession>A0A540VUD7</accession>
<evidence type="ECO:0000256" key="5">
    <source>
        <dbReference type="ARBA" id="ARBA00022490"/>
    </source>
</evidence>
<dbReference type="SMART" id="SM01193">
    <property type="entry name" value="Enolase_N"/>
    <property type="match status" value="1"/>
</dbReference>
<evidence type="ECO:0000256" key="15">
    <source>
        <dbReference type="PIRSR" id="PIRSR001400-3"/>
    </source>
</evidence>
<comment type="cofactor">
    <cofactor evidence="12">
        <name>Mg(2+)</name>
        <dbReference type="ChEBI" id="CHEBI:18420"/>
    </cofactor>
    <text evidence="12">Binds a second Mg(2+) ion via substrate during catalysis.</text>
</comment>
<feature type="binding site" evidence="14">
    <location>
        <position position="285"/>
    </location>
    <ligand>
        <name>substrate</name>
    </ligand>
</feature>
<dbReference type="Pfam" id="PF00113">
    <property type="entry name" value="Enolase_C"/>
    <property type="match status" value="1"/>
</dbReference>
<gene>
    <name evidence="12" type="primary">eno</name>
    <name evidence="18" type="ORF">FKY71_03860</name>
</gene>
<dbReference type="Gene3D" id="3.30.390.10">
    <property type="entry name" value="Enolase-like, N-terminal domain"/>
    <property type="match status" value="1"/>
</dbReference>
<feature type="binding site" evidence="12 15">
    <location>
        <position position="312"/>
    </location>
    <ligand>
        <name>Mg(2+)</name>
        <dbReference type="ChEBI" id="CHEBI:18420"/>
    </ligand>
</feature>
<feature type="domain" description="Enolase N-terminal" evidence="17">
    <location>
        <begin position="4"/>
        <end position="134"/>
    </location>
</feature>
<comment type="pathway">
    <text evidence="1 12">Carbohydrate degradation; glycolysis; pyruvate from D-glyceraldehyde 3-phosphate: step 4/5.</text>
</comment>
<dbReference type="SFLD" id="SFLDS00001">
    <property type="entry name" value="Enolase"/>
    <property type="match status" value="1"/>
</dbReference>
<feature type="binding site" evidence="14">
    <location>
        <position position="155"/>
    </location>
    <ligand>
        <name>substrate</name>
    </ligand>
</feature>
<evidence type="ECO:0000256" key="11">
    <source>
        <dbReference type="ARBA" id="ARBA00045763"/>
    </source>
</evidence>
<evidence type="ECO:0000256" key="14">
    <source>
        <dbReference type="PIRSR" id="PIRSR001400-2"/>
    </source>
</evidence>
<evidence type="ECO:0000256" key="13">
    <source>
        <dbReference type="PIRSR" id="PIRSR001400-1"/>
    </source>
</evidence>
<dbReference type="GO" id="GO:0006096">
    <property type="term" value="P:glycolytic process"/>
    <property type="evidence" value="ECO:0007669"/>
    <property type="project" value="UniProtKB-UniRule"/>
</dbReference>
<evidence type="ECO:0000256" key="1">
    <source>
        <dbReference type="ARBA" id="ARBA00005031"/>
    </source>
</evidence>
<organism evidence="18 19">
    <name type="scientific">Spiribacter salinus</name>
    <dbReference type="NCBI Taxonomy" id="1335746"/>
    <lineage>
        <taxon>Bacteria</taxon>
        <taxon>Pseudomonadati</taxon>
        <taxon>Pseudomonadota</taxon>
        <taxon>Gammaproteobacteria</taxon>
        <taxon>Chromatiales</taxon>
        <taxon>Ectothiorhodospiraceae</taxon>
        <taxon>Spiribacter</taxon>
    </lineage>
</organism>
<dbReference type="InterPro" id="IPR029017">
    <property type="entry name" value="Enolase-like_N"/>
</dbReference>
<dbReference type="Pfam" id="PF03952">
    <property type="entry name" value="Enolase_N"/>
    <property type="match status" value="1"/>
</dbReference>
<dbReference type="HAMAP" id="MF_00318">
    <property type="entry name" value="Enolase"/>
    <property type="match status" value="1"/>
</dbReference>
<dbReference type="EC" id="4.2.1.11" evidence="3 12"/>
<feature type="binding site" evidence="14">
    <location>
        <position position="164"/>
    </location>
    <ligand>
        <name>substrate</name>
    </ligand>
</feature>
<dbReference type="STRING" id="1260251.SPISAL_04400"/>
<protein>
    <recommendedName>
        <fullName evidence="4 12">Enolase</fullName>
        <ecNumber evidence="3 12">4.2.1.11</ecNumber>
    </recommendedName>
    <alternativeName>
        <fullName evidence="12">2-phospho-D-glycerate hydro-lyase</fullName>
    </alternativeName>
    <alternativeName>
        <fullName evidence="12">2-phosphoglycerate dehydratase</fullName>
    </alternativeName>
</protein>
<dbReference type="PANTHER" id="PTHR11902:SF1">
    <property type="entry name" value="ENOLASE"/>
    <property type="match status" value="1"/>
</dbReference>
<evidence type="ECO:0000256" key="7">
    <source>
        <dbReference type="ARBA" id="ARBA00022723"/>
    </source>
</evidence>
<comment type="subunit">
    <text evidence="12">Component of the RNA degradosome, a multiprotein complex involved in RNA processing and mRNA degradation.</text>
</comment>
<comment type="subcellular location">
    <subcellularLocation>
        <location evidence="12">Cytoplasm</location>
    </subcellularLocation>
    <subcellularLocation>
        <location evidence="12">Secreted</location>
    </subcellularLocation>
    <subcellularLocation>
        <location evidence="12">Cell surface</location>
    </subcellularLocation>
    <text evidence="12">Fractions of enolase are present in both the cytoplasm and on the cell surface.</text>
</comment>
<dbReference type="NCBIfam" id="TIGR01060">
    <property type="entry name" value="eno"/>
    <property type="match status" value="1"/>
</dbReference>
<dbReference type="GO" id="GO:0000287">
    <property type="term" value="F:magnesium ion binding"/>
    <property type="evidence" value="ECO:0007669"/>
    <property type="project" value="UniProtKB-UniRule"/>
</dbReference>
<feature type="domain" description="Enolase C-terminal TIM barrel" evidence="16">
    <location>
        <begin position="139"/>
        <end position="425"/>
    </location>
</feature>
<feature type="active site" description="Proton donor" evidence="12 13">
    <location>
        <position position="205"/>
    </location>
</feature>